<dbReference type="Gene3D" id="2.30.320.10">
    <property type="entry name" value="YwqG-like"/>
    <property type="match status" value="1"/>
</dbReference>
<organism evidence="1 2">
    <name type="scientific">Dactylosporangium maewongense</name>
    <dbReference type="NCBI Taxonomy" id="634393"/>
    <lineage>
        <taxon>Bacteria</taxon>
        <taxon>Bacillati</taxon>
        <taxon>Actinomycetota</taxon>
        <taxon>Actinomycetes</taxon>
        <taxon>Micromonosporales</taxon>
        <taxon>Micromonosporaceae</taxon>
        <taxon>Dactylosporangium</taxon>
    </lineage>
</organism>
<proteinExistence type="predicted"/>
<gene>
    <name evidence="1" type="ORF">GCM10009827_092790</name>
</gene>
<evidence type="ECO:0000313" key="1">
    <source>
        <dbReference type="EMBL" id="GAA1557282.1"/>
    </source>
</evidence>
<keyword evidence="2" id="KW-1185">Reference proteome</keyword>
<name>A0ABP4N7R5_9ACTN</name>
<dbReference type="EMBL" id="BAAAQD010000026">
    <property type="protein sequence ID" value="GAA1557282.1"/>
    <property type="molecule type" value="Genomic_DNA"/>
</dbReference>
<evidence type="ECO:0008006" key="3">
    <source>
        <dbReference type="Google" id="ProtNLM"/>
    </source>
</evidence>
<reference evidence="2" key="1">
    <citation type="journal article" date="2019" name="Int. J. Syst. Evol. Microbiol.">
        <title>The Global Catalogue of Microorganisms (GCM) 10K type strain sequencing project: providing services to taxonomists for standard genome sequencing and annotation.</title>
        <authorList>
            <consortium name="The Broad Institute Genomics Platform"/>
            <consortium name="The Broad Institute Genome Sequencing Center for Infectious Disease"/>
            <person name="Wu L."/>
            <person name="Ma J."/>
        </authorList>
    </citation>
    <scope>NUCLEOTIDE SEQUENCE [LARGE SCALE GENOMIC DNA]</scope>
    <source>
        <strain evidence="2">JCM 15933</strain>
    </source>
</reference>
<dbReference type="Proteomes" id="UP001501470">
    <property type="component" value="Unassembled WGS sequence"/>
</dbReference>
<comment type="caution">
    <text evidence="1">The sequence shown here is derived from an EMBL/GenBank/DDBJ whole genome shotgun (WGS) entry which is preliminary data.</text>
</comment>
<evidence type="ECO:0000313" key="2">
    <source>
        <dbReference type="Proteomes" id="UP001501470"/>
    </source>
</evidence>
<sequence length="361" mass="40449">MRRNPREQLQRRPYDCAVITPPLPPELIAEVPELVRYGRTATRLHPRPGDVTAADSHIGGPLRWPLDEPWPTCVAPRWGIEEVPIPAELLDRLRVVESRRTQQHVMAEGEMELHREIARTVGPGYTGFGSAGDGPVVGYRTRERPHSQPNPMVAVAQLRAADIPDLPRPGGADMLQVLWCPDHHAVRPVGPTVALRWRRETDVNGPFADPPRSWIGRNDFVPVPCRLYPEQVLEYPFRQELPAGLAKRVDAWDERVDEDEDGMSYVEVAMAPGWKVGGYANWSLTDLRDTRCRQCTGPTSLVLVIDSKEYDGGTQKRWQPAKDPQPTAAQQPTGLLVGRWGALRIFACLTCPDAPFTLDQQ</sequence>
<accession>A0ABP4N7R5</accession>
<protein>
    <recommendedName>
        <fullName evidence="3">DUF1963 domain-containing protein</fullName>
    </recommendedName>
</protein>